<dbReference type="Proteomes" id="UP000683000">
    <property type="component" value="Unassembled WGS sequence"/>
</dbReference>
<dbReference type="OrthoDB" id="3066210at2759"/>
<evidence type="ECO:0000256" key="1">
    <source>
        <dbReference type="SAM" id="MobiDB-lite"/>
    </source>
</evidence>
<feature type="region of interest" description="Disordered" evidence="1">
    <location>
        <begin position="1"/>
        <end position="70"/>
    </location>
</feature>
<dbReference type="EMBL" id="JAGFBS010000011">
    <property type="protein sequence ID" value="KAG6376681.1"/>
    <property type="molecule type" value="Genomic_DNA"/>
</dbReference>
<sequence>MSQTESAASPDKRSGNSEGTLDASSTEDHTLILALPATQPQLSTTMTTEAQTEDSVKQNGPVGTDPYSHHLESHLDSQRLANDATCNTSTKHANTTNDNTPGNEKRRHLSTINVKKTNEGNSGILTVQSVVPHPTGILIDDKQVAHYDQQLRDRLQKLSEYVNKEANIYALGKLLPTATWGTFQPLADRRDQLCNPSTNEPLIVWTVGHITTTWFTRNGEPEKQVSICVIPLSQSLADQYNKLVGGLSLPQADALQPLGAVRAIKWQSEKGSTEPTLFDEVYNAREVFANKKDMLYYPVTDLKKNDLALMEGKITKYRSKDSDNKWSLQRVQMELTAILLLHCNECEQTEYALNSREITGLHI</sequence>
<protein>
    <submittedName>
        <fullName evidence="2">Uncharacterized protein</fullName>
    </submittedName>
</protein>
<evidence type="ECO:0000313" key="3">
    <source>
        <dbReference type="Proteomes" id="UP000683000"/>
    </source>
</evidence>
<comment type="caution">
    <text evidence="2">The sequence shown here is derived from an EMBL/GenBank/DDBJ whole genome shotgun (WGS) entry which is preliminary data.</text>
</comment>
<feature type="region of interest" description="Disordered" evidence="1">
    <location>
        <begin position="87"/>
        <end position="106"/>
    </location>
</feature>
<organism evidence="2 3">
    <name type="scientific">Boletus reticuloceps</name>
    <dbReference type="NCBI Taxonomy" id="495285"/>
    <lineage>
        <taxon>Eukaryota</taxon>
        <taxon>Fungi</taxon>
        <taxon>Dikarya</taxon>
        <taxon>Basidiomycota</taxon>
        <taxon>Agaricomycotina</taxon>
        <taxon>Agaricomycetes</taxon>
        <taxon>Agaricomycetidae</taxon>
        <taxon>Boletales</taxon>
        <taxon>Boletineae</taxon>
        <taxon>Boletaceae</taxon>
        <taxon>Boletoideae</taxon>
        <taxon>Boletus</taxon>
    </lineage>
</organism>
<gene>
    <name evidence="2" type="ORF">JVT61DRAFT_1690</name>
</gene>
<proteinExistence type="predicted"/>
<feature type="compositionally biased region" description="Polar residues" evidence="1">
    <location>
        <begin position="87"/>
        <end position="102"/>
    </location>
</feature>
<keyword evidence="3" id="KW-1185">Reference proteome</keyword>
<evidence type="ECO:0000313" key="2">
    <source>
        <dbReference type="EMBL" id="KAG6376681.1"/>
    </source>
</evidence>
<reference evidence="2" key="1">
    <citation type="submission" date="2021-03" db="EMBL/GenBank/DDBJ databases">
        <title>Evolutionary innovations through gain and loss of genes in the ectomycorrhizal Boletales.</title>
        <authorList>
            <person name="Wu G."/>
            <person name="Miyauchi S."/>
            <person name="Morin E."/>
            <person name="Yang Z.-L."/>
            <person name="Xu J."/>
            <person name="Martin F.M."/>
        </authorList>
    </citation>
    <scope>NUCLEOTIDE SEQUENCE</scope>
    <source>
        <strain evidence="2">BR01</strain>
    </source>
</reference>
<accession>A0A8I3A9D6</accession>
<dbReference type="AlphaFoldDB" id="A0A8I3A9D6"/>
<feature type="compositionally biased region" description="Polar residues" evidence="1">
    <location>
        <begin position="38"/>
        <end position="50"/>
    </location>
</feature>
<name>A0A8I3A9D6_9AGAM</name>